<accession>A0AAJ2NTW8</accession>
<reference evidence="1" key="1">
    <citation type="submission" date="2023-10" db="EMBL/GenBank/DDBJ databases">
        <title>Screening of Alkalihalophilus pseudofirmusBZ-TG-HK211 and Its Alleviation of Salt Stress on Rapeseed Growth.</title>
        <authorList>
            <person name="Zhao B."/>
            <person name="Guo T."/>
        </authorList>
    </citation>
    <scope>NUCLEOTIDE SEQUENCE</scope>
    <source>
        <strain evidence="1">BZ-TG-HK211</strain>
    </source>
</reference>
<feature type="non-terminal residue" evidence="1">
    <location>
        <position position="80"/>
    </location>
</feature>
<evidence type="ECO:0000313" key="1">
    <source>
        <dbReference type="EMBL" id="MDV2888415.1"/>
    </source>
</evidence>
<sequence>QKADWNTIKQELAAKLSKYELELVFESDQVTNPSALGPIAIQENPVFWQFACLSNKKGQELTKLLFEALLDFETNDHIHV</sequence>
<gene>
    <name evidence="1" type="ORF">RYX45_24955</name>
</gene>
<protein>
    <submittedName>
        <fullName evidence="1">Uncharacterized protein</fullName>
    </submittedName>
</protein>
<feature type="non-terminal residue" evidence="1">
    <location>
        <position position="1"/>
    </location>
</feature>
<dbReference type="EMBL" id="JAWJAY010001424">
    <property type="protein sequence ID" value="MDV2888415.1"/>
    <property type="molecule type" value="Genomic_DNA"/>
</dbReference>
<organism evidence="1 2">
    <name type="scientific">Alkalihalophilus pseudofirmus</name>
    <name type="common">Bacillus pseudofirmus</name>
    <dbReference type="NCBI Taxonomy" id="79885"/>
    <lineage>
        <taxon>Bacteria</taxon>
        <taxon>Bacillati</taxon>
        <taxon>Bacillota</taxon>
        <taxon>Bacilli</taxon>
        <taxon>Bacillales</taxon>
        <taxon>Bacillaceae</taxon>
        <taxon>Alkalihalophilus</taxon>
    </lineage>
</organism>
<comment type="caution">
    <text evidence="1">The sequence shown here is derived from an EMBL/GenBank/DDBJ whole genome shotgun (WGS) entry which is preliminary data.</text>
</comment>
<dbReference type="Proteomes" id="UP001285636">
    <property type="component" value="Unassembled WGS sequence"/>
</dbReference>
<dbReference type="AlphaFoldDB" id="A0AAJ2NTW8"/>
<evidence type="ECO:0000313" key="2">
    <source>
        <dbReference type="Proteomes" id="UP001285636"/>
    </source>
</evidence>
<proteinExistence type="predicted"/>
<dbReference type="RefSeq" id="WP_323468335.1">
    <property type="nucleotide sequence ID" value="NZ_JAWJAY010001424.1"/>
</dbReference>
<name>A0AAJ2NTW8_ALKPS</name>